<name>L7VK65_THES1</name>
<sequence length="48" mass="5462">MLCAEYVKEKYSVLNSGIFIEIRTGLLNAIGVCSFEKIFRKYDLGESI</sequence>
<dbReference type="KEGG" id="css:Cst_c00750"/>
<dbReference type="STRING" id="1121335.Cst_c00750"/>
<dbReference type="PATRIC" id="fig|1121335.3.peg.73"/>
<evidence type="ECO:0000313" key="1">
    <source>
        <dbReference type="EMBL" id="AGC67107.1"/>
    </source>
</evidence>
<evidence type="ECO:0000313" key="2">
    <source>
        <dbReference type="Proteomes" id="UP000011220"/>
    </source>
</evidence>
<reference evidence="1 2" key="1">
    <citation type="journal article" date="2013" name="Genome Announc.">
        <title>Complete genome sequence of Clostridium stercorarium subsp. stercorarium strain DSM 8532, a thermophilic degrader of plant cell wall fibers.</title>
        <authorList>
            <person name="Poehlein A."/>
            <person name="Zverlov V.V."/>
            <person name="Daniel R."/>
            <person name="Schwarz W.H."/>
            <person name="Liebl W."/>
        </authorList>
    </citation>
    <scope>NUCLEOTIDE SEQUENCE [LARGE SCALE GENOMIC DNA]</scope>
    <source>
        <strain evidence="2">ATCC 35414 / DSM 8532 / NCIMB 11754</strain>
    </source>
</reference>
<organism evidence="1 2">
    <name type="scientific">Thermoclostridium stercorarium (strain ATCC 35414 / DSM 8532 / NCIMB 11754)</name>
    <name type="common">Clostridium stercorarium</name>
    <dbReference type="NCBI Taxonomy" id="1121335"/>
    <lineage>
        <taxon>Bacteria</taxon>
        <taxon>Bacillati</taxon>
        <taxon>Bacillota</taxon>
        <taxon>Clostridia</taxon>
        <taxon>Eubacteriales</taxon>
        <taxon>Oscillospiraceae</taxon>
        <taxon>Thermoclostridium</taxon>
    </lineage>
</organism>
<dbReference type="EMBL" id="CP004044">
    <property type="protein sequence ID" value="AGC67107.1"/>
    <property type="molecule type" value="Genomic_DNA"/>
</dbReference>
<keyword evidence="2" id="KW-1185">Reference proteome</keyword>
<gene>
    <name evidence="1" type="ordered locus">Cst_c00750</name>
</gene>
<dbReference type="Proteomes" id="UP000011220">
    <property type="component" value="Chromosome"/>
</dbReference>
<protein>
    <submittedName>
        <fullName evidence="1">Uncharacterized protein</fullName>
    </submittedName>
</protein>
<proteinExistence type="predicted"/>
<accession>L7VK65</accession>
<dbReference type="AlphaFoldDB" id="L7VK65"/>